<organism evidence="2 3">
    <name type="scientific">Caenorhabditis briggsae</name>
    <dbReference type="NCBI Taxonomy" id="6238"/>
    <lineage>
        <taxon>Eukaryota</taxon>
        <taxon>Metazoa</taxon>
        <taxon>Ecdysozoa</taxon>
        <taxon>Nematoda</taxon>
        <taxon>Chromadorea</taxon>
        <taxon>Rhabditida</taxon>
        <taxon>Rhabditina</taxon>
        <taxon>Rhabditomorpha</taxon>
        <taxon>Rhabditoidea</taxon>
        <taxon>Rhabditidae</taxon>
        <taxon>Peloderinae</taxon>
        <taxon>Caenorhabditis</taxon>
    </lineage>
</organism>
<evidence type="ECO:0000313" key="4">
    <source>
        <dbReference type="WormBase" id="CBG04036"/>
    </source>
</evidence>
<dbReference type="GeneID" id="8581435"/>
<gene>
    <name evidence="2 4" type="ORF">CBG04036</name>
    <name evidence="2" type="ORF">CBG_04036</name>
</gene>
<dbReference type="WormBase" id="CBG04036">
    <property type="protein sequence ID" value="CBP38263"/>
    <property type="gene ID" value="WBGene00026783"/>
</dbReference>
<dbReference type="HOGENOM" id="CLU_1278627_0_0_1"/>
<dbReference type="RefSeq" id="XP_045092563.1">
    <property type="nucleotide sequence ID" value="XM_045244058.1"/>
</dbReference>
<accession>A8WW20</accession>
<reference evidence="2 3" key="1">
    <citation type="journal article" date="2003" name="PLoS Biol.">
        <title>The genome sequence of Caenorhabditis briggsae: a platform for comparative genomics.</title>
        <authorList>
            <person name="Stein L.D."/>
            <person name="Bao Z."/>
            <person name="Blasiar D."/>
            <person name="Blumenthal T."/>
            <person name="Brent M.R."/>
            <person name="Chen N."/>
            <person name="Chinwalla A."/>
            <person name="Clarke L."/>
            <person name="Clee C."/>
            <person name="Coghlan A."/>
            <person name="Coulson A."/>
            <person name="D'Eustachio P."/>
            <person name="Fitch D.H."/>
            <person name="Fulton L.A."/>
            <person name="Fulton R.E."/>
            <person name="Griffiths-Jones S."/>
            <person name="Harris T.W."/>
            <person name="Hillier L.W."/>
            <person name="Kamath R."/>
            <person name="Kuwabara P.E."/>
            <person name="Mardis E.R."/>
            <person name="Marra M.A."/>
            <person name="Miner T.L."/>
            <person name="Minx P."/>
            <person name="Mullikin J.C."/>
            <person name="Plumb R.W."/>
            <person name="Rogers J."/>
            <person name="Schein J.E."/>
            <person name="Sohrmann M."/>
            <person name="Spieth J."/>
            <person name="Stajich J.E."/>
            <person name="Wei C."/>
            <person name="Willey D."/>
            <person name="Wilson R.K."/>
            <person name="Durbin R."/>
            <person name="Waterston R.H."/>
        </authorList>
    </citation>
    <scope>NUCLEOTIDE SEQUENCE [LARGE SCALE GENOMIC DNA]</scope>
    <source>
        <strain evidence="2 3">AF16</strain>
    </source>
</reference>
<keyword evidence="1" id="KW-1133">Transmembrane helix</keyword>
<dbReference type="EMBL" id="HE600906">
    <property type="protein sequence ID" value="CAP24829.2"/>
    <property type="molecule type" value="Genomic_DNA"/>
</dbReference>
<proteinExistence type="predicted"/>
<keyword evidence="3" id="KW-1185">Reference proteome</keyword>
<dbReference type="InParanoid" id="A8WW20"/>
<dbReference type="AlphaFoldDB" id="A8WW20"/>
<protein>
    <submittedName>
        <fullName evidence="2">Protein CBG04036</fullName>
    </submittedName>
</protein>
<feature type="transmembrane region" description="Helical" evidence="1">
    <location>
        <begin position="167"/>
        <end position="183"/>
    </location>
</feature>
<dbReference type="CTD" id="8581435"/>
<evidence type="ECO:0000256" key="1">
    <source>
        <dbReference type="SAM" id="Phobius"/>
    </source>
</evidence>
<evidence type="ECO:0000313" key="3">
    <source>
        <dbReference type="Proteomes" id="UP000008549"/>
    </source>
</evidence>
<name>A8WW20_CAEBR</name>
<reference evidence="2 3" key="2">
    <citation type="journal article" date="2011" name="PLoS Genet.">
        <title>Caenorhabditis briggsae recombinant inbred line genotypes reveal inter-strain incompatibility and the evolution of recombination.</title>
        <authorList>
            <person name="Ross J.A."/>
            <person name="Koboldt D.C."/>
            <person name="Staisch J.E."/>
            <person name="Chamberlin H.M."/>
            <person name="Gupta B.P."/>
            <person name="Miller R.D."/>
            <person name="Baird S.E."/>
            <person name="Haag E.S."/>
        </authorList>
    </citation>
    <scope>NUCLEOTIDE SEQUENCE [LARGE SCALE GENOMIC DNA]</scope>
    <source>
        <strain evidence="2 3">AF16</strain>
    </source>
</reference>
<evidence type="ECO:0000313" key="2">
    <source>
        <dbReference type="EMBL" id="CAP24829.2"/>
    </source>
</evidence>
<dbReference type="KEGG" id="cbr:CBG_04036"/>
<sequence length="216" mass="25215">MNVSFCLQKNRENGRKTKVGSKKPKFRKTLEEALLLYFQKVRSVQKIRIFNLIFTGYQKISIFQYVDWALQKNATENEEGKSSGTVGKFENECQRKSRFQTEVLSSRISKKIPVDNLCQRHTCKIPSRPAKARARAGPEEIFKARARPGRPGVKNSVFLSQILSSQYNFFHFFSYFGLFVCLIKKDRKNSKKNFLVEKNHIRFPLMCFLKISKLVK</sequence>
<keyword evidence="1" id="KW-0812">Transmembrane</keyword>
<dbReference type="Proteomes" id="UP000008549">
    <property type="component" value="Unassembled WGS sequence"/>
</dbReference>
<keyword evidence="1" id="KW-0472">Membrane</keyword>